<dbReference type="InterPro" id="IPR036291">
    <property type="entry name" value="NAD(P)-bd_dom_sf"/>
</dbReference>
<dbReference type="AlphaFoldDB" id="A0A520KYM4"/>
<evidence type="ECO:0000256" key="11">
    <source>
        <dbReference type="PIRSR" id="PIRSR036497-2"/>
    </source>
</evidence>
<dbReference type="FunFam" id="3.30.360.10:FF:000005">
    <property type="entry name" value="Homoserine dehydrogenase"/>
    <property type="match status" value="1"/>
</dbReference>
<dbReference type="Proteomes" id="UP000320766">
    <property type="component" value="Unassembled WGS sequence"/>
</dbReference>
<keyword evidence="11" id="KW-0521">NADP</keyword>
<keyword evidence="8 14" id="KW-0560">Oxidoreductase</keyword>
<feature type="domain" description="Homoserine dehydrogenase catalytic" evidence="12">
    <location>
        <begin position="152"/>
        <end position="327"/>
    </location>
</feature>
<dbReference type="GO" id="GO:0009088">
    <property type="term" value="P:threonine biosynthetic process"/>
    <property type="evidence" value="ECO:0007669"/>
    <property type="project" value="UniProtKB-UniPathway"/>
</dbReference>
<feature type="binding site" evidence="11">
    <location>
        <begin position="10"/>
        <end position="15"/>
    </location>
    <ligand>
        <name>NADP(+)</name>
        <dbReference type="ChEBI" id="CHEBI:58349"/>
    </ligand>
</feature>
<dbReference type="GO" id="GO:0009086">
    <property type="term" value="P:methionine biosynthetic process"/>
    <property type="evidence" value="ECO:0007669"/>
    <property type="project" value="UniProtKB-KW"/>
</dbReference>
<dbReference type="InterPro" id="IPR022697">
    <property type="entry name" value="HDH_short"/>
</dbReference>
<evidence type="ECO:0000256" key="6">
    <source>
        <dbReference type="ARBA" id="ARBA00022605"/>
    </source>
</evidence>
<protein>
    <recommendedName>
        <fullName evidence="5">Homoserine dehydrogenase</fullName>
        <ecNumber evidence="4">1.1.1.3</ecNumber>
    </recommendedName>
</protein>
<comment type="pathway">
    <text evidence="2">Amino-acid biosynthesis; L-methionine biosynthesis via de novo pathway; L-homoserine from L-aspartate: step 3/3.</text>
</comment>
<dbReference type="Pfam" id="PF03447">
    <property type="entry name" value="NAD_binding_3"/>
    <property type="match status" value="1"/>
</dbReference>
<sequence length="334" mass="35796">MKTAKISIVGFGSIGAGLATEIAKKKDFLKIKGYDLKVVTIVDADGAEIDEDGLNIKSIIEKRERGEDFSYAKGALDLIGEIDQDILVECTPSNIRNGNPGLNHILTALKNGVNVVTSNKGPLVVAYKRIMETAKKNNVSIGYEATVGGAIPLINLVKGNLRADDIVAIKGILNGTSNYILTKMHAEKRDYEEILLEAKELGIAETDASYDVEGIDTASKLVILANSLMGMDVKYEDVEVEGITRITPESLDLADELGCTIKLIGEVEREGKRLKVSPKLVPYDRPLSVGGTLNIVLIKTDVAGEVTISGKGAGPKETSSALLSDILNIVDERC</sequence>
<feature type="active site" description="Proton donor" evidence="10">
    <location>
        <position position="220"/>
    </location>
</feature>
<comment type="caution">
    <text evidence="14">The sequence shown here is derived from an EMBL/GenBank/DDBJ whole genome shotgun (WGS) entry which is preliminary data.</text>
</comment>
<proteinExistence type="inferred from homology"/>
<organism evidence="14 15">
    <name type="scientific">Candidatus Methanolliviera hydrocarbonicum</name>
    <dbReference type="NCBI Taxonomy" id="2491085"/>
    <lineage>
        <taxon>Archaea</taxon>
        <taxon>Methanobacteriati</taxon>
        <taxon>Methanobacteriota</taxon>
        <taxon>Candidatus Methanoliparia</taxon>
        <taxon>Candidatus Methanoliparales</taxon>
        <taxon>Candidatus Methanollivieraceae</taxon>
        <taxon>Candidatus Methanolliviera</taxon>
    </lineage>
</organism>
<evidence type="ECO:0000256" key="5">
    <source>
        <dbReference type="ARBA" id="ARBA00013376"/>
    </source>
</evidence>
<feature type="binding site" evidence="11">
    <location>
        <position position="120"/>
    </location>
    <ligand>
        <name>NADPH</name>
        <dbReference type="ChEBI" id="CHEBI:57783"/>
    </ligand>
</feature>
<evidence type="ECO:0000256" key="1">
    <source>
        <dbReference type="ARBA" id="ARBA00005056"/>
    </source>
</evidence>
<accession>A0A520KYM4</accession>
<evidence type="ECO:0000256" key="3">
    <source>
        <dbReference type="ARBA" id="ARBA00006753"/>
    </source>
</evidence>
<name>A0A520KYM4_9EURY</name>
<evidence type="ECO:0000256" key="7">
    <source>
        <dbReference type="ARBA" id="ARBA00022697"/>
    </source>
</evidence>
<dbReference type="Gene3D" id="3.30.360.10">
    <property type="entry name" value="Dihydrodipicolinate Reductase, domain 2"/>
    <property type="match status" value="1"/>
</dbReference>
<evidence type="ECO:0000256" key="9">
    <source>
        <dbReference type="ARBA" id="ARBA00023167"/>
    </source>
</evidence>
<dbReference type="Pfam" id="PF00742">
    <property type="entry name" value="Homoserine_dh"/>
    <property type="match status" value="1"/>
</dbReference>
<dbReference type="UniPathway" id="UPA00050">
    <property type="reaction ID" value="UER00063"/>
</dbReference>
<dbReference type="InterPro" id="IPR005106">
    <property type="entry name" value="Asp/hSer_DH_NAD-bd"/>
</dbReference>
<feature type="domain" description="Aspartate/homoserine dehydrogenase NAD-binding" evidence="13">
    <location>
        <begin position="10"/>
        <end position="144"/>
    </location>
</feature>
<evidence type="ECO:0000256" key="8">
    <source>
        <dbReference type="ARBA" id="ARBA00023002"/>
    </source>
</evidence>
<dbReference type="PIRSF" id="PIRSF036497">
    <property type="entry name" value="HDH_short"/>
    <property type="match status" value="1"/>
</dbReference>
<reference evidence="14 15" key="1">
    <citation type="journal article" date="2019" name="Nat. Microbiol.">
        <title>Wide diversity of methane and short-chain alkane metabolisms in uncultured archaea.</title>
        <authorList>
            <person name="Borrel G."/>
            <person name="Adam P.S."/>
            <person name="McKay L.J."/>
            <person name="Chen L.X."/>
            <person name="Sierra-Garcia I.N."/>
            <person name="Sieber C.M."/>
            <person name="Letourneur Q."/>
            <person name="Ghozlane A."/>
            <person name="Andersen G.L."/>
            <person name="Li W.J."/>
            <person name="Hallam S.J."/>
            <person name="Muyzer G."/>
            <person name="de Oliveira V.M."/>
            <person name="Inskeep W.P."/>
            <person name="Banfield J.F."/>
            <person name="Gribaldo S."/>
        </authorList>
    </citation>
    <scope>NUCLEOTIDE SEQUENCE [LARGE SCALE GENOMIC DNA]</scope>
    <source>
        <strain evidence="14">NM1b</strain>
    </source>
</reference>
<evidence type="ECO:0000256" key="2">
    <source>
        <dbReference type="ARBA" id="ARBA00005062"/>
    </source>
</evidence>
<dbReference type="GO" id="GO:0050661">
    <property type="term" value="F:NADP binding"/>
    <property type="evidence" value="ECO:0007669"/>
    <property type="project" value="InterPro"/>
</dbReference>
<evidence type="ECO:0000259" key="13">
    <source>
        <dbReference type="Pfam" id="PF03447"/>
    </source>
</evidence>
<dbReference type="PANTHER" id="PTHR43331">
    <property type="entry name" value="HOMOSERINE DEHYDROGENASE"/>
    <property type="match status" value="1"/>
</dbReference>
<gene>
    <name evidence="14" type="ORF">EF807_00940</name>
</gene>
<evidence type="ECO:0000313" key="15">
    <source>
        <dbReference type="Proteomes" id="UP000320766"/>
    </source>
</evidence>
<dbReference type="SUPFAM" id="SSF51735">
    <property type="entry name" value="NAD(P)-binding Rossmann-fold domains"/>
    <property type="match status" value="1"/>
</dbReference>
<dbReference type="Gene3D" id="3.40.50.720">
    <property type="entry name" value="NAD(P)-binding Rossmann-like Domain"/>
    <property type="match status" value="1"/>
</dbReference>
<dbReference type="EMBL" id="RXIL01000018">
    <property type="protein sequence ID" value="RZN73170.1"/>
    <property type="molecule type" value="Genomic_DNA"/>
</dbReference>
<dbReference type="EC" id="1.1.1.3" evidence="4"/>
<keyword evidence="6" id="KW-0028">Amino-acid biosynthesis</keyword>
<evidence type="ECO:0000259" key="12">
    <source>
        <dbReference type="Pfam" id="PF00742"/>
    </source>
</evidence>
<keyword evidence="9" id="KW-0486">Methionine biosynthesis</keyword>
<dbReference type="GO" id="GO:0004412">
    <property type="term" value="F:homoserine dehydrogenase activity"/>
    <property type="evidence" value="ECO:0007669"/>
    <property type="project" value="UniProtKB-EC"/>
</dbReference>
<dbReference type="InterPro" id="IPR001342">
    <property type="entry name" value="HDH_cat"/>
</dbReference>
<evidence type="ECO:0000313" key="14">
    <source>
        <dbReference type="EMBL" id="RZN73170.1"/>
    </source>
</evidence>
<evidence type="ECO:0000256" key="4">
    <source>
        <dbReference type="ARBA" id="ARBA00013213"/>
    </source>
</evidence>
<dbReference type="SUPFAM" id="SSF55347">
    <property type="entry name" value="Glyceraldehyde-3-phosphate dehydrogenase-like, C-terminal domain"/>
    <property type="match status" value="1"/>
</dbReference>
<comment type="similarity">
    <text evidence="3">Belongs to the homoserine dehydrogenase family.</text>
</comment>
<dbReference type="UniPathway" id="UPA00051">
    <property type="reaction ID" value="UER00465"/>
</dbReference>
<feature type="binding site" evidence="11">
    <location>
        <position position="205"/>
    </location>
    <ligand>
        <name>L-homoserine</name>
        <dbReference type="ChEBI" id="CHEBI:57476"/>
    </ligand>
</feature>
<keyword evidence="7" id="KW-0791">Threonine biosynthesis</keyword>
<dbReference type="NCBIfam" id="NF004912">
    <property type="entry name" value="PRK06270.1"/>
    <property type="match status" value="1"/>
</dbReference>
<dbReference type="NCBIfam" id="NF004976">
    <property type="entry name" value="PRK06349.1"/>
    <property type="match status" value="1"/>
</dbReference>
<evidence type="ECO:0000256" key="10">
    <source>
        <dbReference type="PIRSR" id="PIRSR036497-1"/>
    </source>
</evidence>
<comment type="pathway">
    <text evidence="1">Amino-acid biosynthesis; L-threonine biosynthesis; L-threonine from L-aspartate: step 3/5.</text>
</comment>
<dbReference type="PANTHER" id="PTHR43331:SF1">
    <property type="entry name" value="HOMOSERINE DEHYDROGENASE"/>
    <property type="match status" value="1"/>
</dbReference>